<reference evidence="2 3" key="1">
    <citation type="journal article" date="2021" name="Commun. Biol.">
        <title>The genome of Shorea leprosula (Dipterocarpaceae) highlights the ecological relevance of drought in aseasonal tropical rainforests.</title>
        <authorList>
            <person name="Ng K.K.S."/>
            <person name="Kobayashi M.J."/>
            <person name="Fawcett J.A."/>
            <person name="Hatakeyama M."/>
            <person name="Paape T."/>
            <person name="Ng C.H."/>
            <person name="Ang C.C."/>
            <person name="Tnah L.H."/>
            <person name="Lee C.T."/>
            <person name="Nishiyama T."/>
            <person name="Sese J."/>
            <person name="O'Brien M.J."/>
            <person name="Copetti D."/>
            <person name="Mohd Noor M.I."/>
            <person name="Ong R.C."/>
            <person name="Putra M."/>
            <person name="Sireger I.Z."/>
            <person name="Indrioko S."/>
            <person name="Kosugi Y."/>
            <person name="Izuno A."/>
            <person name="Isagi Y."/>
            <person name="Lee S.L."/>
            <person name="Shimizu K.K."/>
        </authorList>
    </citation>
    <scope>NUCLEOTIDE SEQUENCE [LARGE SCALE GENOMIC DNA]</scope>
    <source>
        <strain evidence="2">214</strain>
    </source>
</reference>
<dbReference type="EMBL" id="BPVZ01000038">
    <property type="protein sequence ID" value="GKV13385.1"/>
    <property type="molecule type" value="Genomic_DNA"/>
</dbReference>
<proteinExistence type="predicted"/>
<evidence type="ECO:0000313" key="2">
    <source>
        <dbReference type="EMBL" id="GKV13385.1"/>
    </source>
</evidence>
<feature type="region of interest" description="Disordered" evidence="1">
    <location>
        <begin position="1"/>
        <end position="39"/>
    </location>
</feature>
<dbReference type="AlphaFoldDB" id="A0AAV5JMW8"/>
<keyword evidence="3" id="KW-1185">Reference proteome</keyword>
<feature type="compositionally biased region" description="Low complexity" evidence="1">
    <location>
        <begin position="1"/>
        <end position="14"/>
    </location>
</feature>
<sequence>MSSEETVSVVGSEVMPLDYGSMDSESSPSPSSSEKMVEGMKGDEVVGVGGNEMVGVGGDSVPITMVEVEGRRERGYDVDADIVEEVKQYRSKLGTRDSLGHLVENYEISS</sequence>
<dbReference type="Proteomes" id="UP001054252">
    <property type="component" value="Unassembled WGS sequence"/>
</dbReference>
<accession>A0AAV5JMW8</accession>
<protein>
    <submittedName>
        <fullName evidence="2">Uncharacterized protein</fullName>
    </submittedName>
</protein>
<name>A0AAV5JMW8_9ROSI</name>
<feature type="compositionally biased region" description="Low complexity" evidence="1">
    <location>
        <begin position="24"/>
        <end position="34"/>
    </location>
</feature>
<evidence type="ECO:0000313" key="3">
    <source>
        <dbReference type="Proteomes" id="UP001054252"/>
    </source>
</evidence>
<comment type="caution">
    <text evidence="2">The sequence shown here is derived from an EMBL/GenBank/DDBJ whole genome shotgun (WGS) entry which is preliminary data.</text>
</comment>
<organism evidence="2 3">
    <name type="scientific">Rubroshorea leprosula</name>
    <dbReference type="NCBI Taxonomy" id="152421"/>
    <lineage>
        <taxon>Eukaryota</taxon>
        <taxon>Viridiplantae</taxon>
        <taxon>Streptophyta</taxon>
        <taxon>Embryophyta</taxon>
        <taxon>Tracheophyta</taxon>
        <taxon>Spermatophyta</taxon>
        <taxon>Magnoliopsida</taxon>
        <taxon>eudicotyledons</taxon>
        <taxon>Gunneridae</taxon>
        <taxon>Pentapetalae</taxon>
        <taxon>rosids</taxon>
        <taxon>malvids</taxon>
        <taxon>Malvales</taxon>
        <taxon>Dipterocarpaceae</taxon>
        <taxon>Rubroshorea</taxon>
    </lineage>
</organism>
<gene>
    <name evidence="2" type="ORF">SLEP1_g24395</name>
</gene>
<evidence type="ECO:0000256" key="1">
    <source>
        <dbReference type="SAM" id="MobiDB-lite"/>
    </source>
</evidence>